<dbReference type="InterPro" id="IPR016193">
    <property type="entry name" value="Cytidine_deaminase-like"/>
</dbReference>
<evidence type="ECO:0000256" key="10">
    <source>
        <dbReference type="ARBA" id="ARBA00023002"/>
    </source>
</evidence>
<keyword evidence="7 12" id="KW-0479">Metal-binding</keyword>
<keyword evidence="18" id="KW-1185">Reference proteome</keyword>
<keyword evidence="6 12" id="KW-0686">Riboflavin biosynthesis</keyword>
<reference evidence="17" key="1">
    <citation type="journal article" date="2014" name="Int. J. Syst. Evol. Microbiol.">
        <title>Complete genome sequence of Corynebacterium casei LMG S-19264T (=DSM 44701T), isolated from a smear-ripened cheese.</title>
        <authorList>
            <consortium name="US DOE Joint Genome Institute (JGI-PGF)"/>
            <person name="Walter F."/>
            <person name="Albersmeier A."/>
            <person name="Kalinowski J."/>
            <person name="Ruckert C."/>
        </authorList>
    </citation>
    <scope>NUCLEOTIDE SEQUENCE</scope>
    <source>
        <strain evidence="17">CGMCC 1.15320</strain>
    </source>
</reference>
<evidence type="ECO:0000256" key="3">
    <source>
        <dbReference type="ARBA" id="ARBA00004910"/>
    </source>
</evidence>
<feature type="binding site" evidence="14">
    <location>
        <position position="200"/>
    </location>
    <ligand>
        <name>substrate</name>
    </ligand>
</feature>
<dbReference type="InterPro" id="IPR016192">
    <property type="entry name" value="APOBEC/CMP_deaminase_Zn-bd"/>
</dbReference>
<comment type="catalytic activity">
    <reaction evidence="12">
        <text>5-amino-6-(5-phospho-D-ribitylamino)uracil + NADP(+) = 5-amino-6-(5-phospho-D-ribosylamino)uracil + NADPH + H(+)</text>
        <dbReference type="Rhea" id="RHEA:17845"/>
        <dbReference type="ChEBI" id="CHEBI:15378"/>
        <dbReference type="ChEBI" id="CHEBI:57783"/>
        <dbReference type="ChEBI" id="CHEBI:58349"/>
        <dbReference type="ChEBI" id="CHEBI:58421"/>
        <dbReference type="ChEBI" id="CHEBI:58453"/>
        <dbReference type="EC" id="1.1.1.193"/>
    </reaction>
</comment>
<dbReference type="GO" id="GO:0008835">
    <property type="term" value="F:diaminohydroxyphosphoribosylaminopyrimidine deaminase activity"/>
    <property type="evidence" value="ECO:0007669"/>
    <property type="project" value="UniProtKB-EC"/>
</dbReference>
<dbReference type="SUPFAM" id="SSF53927">
    <property type="entry name" value="Cytidine deaminase-like"/>
    <property type="match status" value="1"/>
</dbReference>
<comment type="caution">
    <text evidence="17">The sequence shown here is derived from an EMBL/GenBank/DDBJ whole genome shotgun (WGS) entry which is preliminary data.</text>
</comment>
<dbReference type="CDD" id="cd01284">
    <property type="entry name" value="Riboflavin_deaminase-reductase"/>
    <property type="match status" value="1"/>
</dbReference>
<dbReference type="GO" id="GO:0008270">
    <property type="term" value="F:zinc ion binding"/>
    <property type="evidence" value="ECO:0007669"/>
    <property type="project" value="InterPro"/>
</dbReference>
<evidence type="ECO:0000313" key="17">
    <source>
        <dbReference type="EMBL" id="GGA80915.1"/>
    </source>
</evidence>
<feature type="binding site" evidence="14">
    <location>
        <position position="212"/>
    </location>
    <ligand>
        <name>NADP(+)</name>
        <dbReference type="ChEBI" id="CHEBI:58349"/>
    </ligand>
</feature>
<dbReference type="InterPro" id="IPR024072">
    <property type="entry name" value="DHFR-like_dom_sf"/>
</dbReference>
<dbReference type="EC" id="3.5.4.26" evidence="12"/>
<dbReference type="EC" id="1.1.1.193" evidence="12"/>
<organism evidence="17 18">
    <name type="scientific">Nitratireductor aestuarii</name>
    <dbReference type="NCBI Taxonomy" id="1735103"/>
    <lineage>
        <taxon>Bacteria</taxon>
        <taxon>Pseudomonadati</taxon>
        <taxon>Pseudomonadota</taxon>
        <taxon>Alphaproteobacteria</taxon>
        <taxon>Hyphomicrobiales</taxon>
        <taxon>Phyllobacteriaceae</taxon>
        <taxon>Nitratireductor</taxon>
    </lineage>
</organism>
<dbReference type="Pfam" id="PF00383">
    <property type="entry name" value="dCMP_cyt_deam_1"/>
    <property type="match status" value="1"/>
</dbReference>
<feature type="binding site" evidence="14">
    <location>
        <begin position="313"/>
        <end position="319"/>
    </location>
    <ligand>
        <name>NADP(+)</name>
        <dbReference type="ChEBI" id="CHEBI:58349"/>
    </ligand>
</feature>
<dbReference type="NCBIfam" id="TIGR00326">
    <property type="entry name" value="eubact_ribD"/>
    <property type="match status" value="1"/>
</dbReference>
<keyword evidence="11" id="KW-0511">Multifunctional enzyme</keyword>
<comment type="similarity">
    <text evidence="4 12">In the N-terminal section; belongs to the cytidine and deoxycytidylate deaminase family.</text>
</comment>
<feature type="binding site" evidence="14">
    <location>
        <position position="216"/>
    </location>
    <ligand>
        <name>NADP(+)</name>
        <dbReference type="ChEBI" id="CHEBI:58349"/>
    </ligand>
</feature>
<evidence type="ECO:0000256" key="14">
    <source>
        <dbReference type="PIRSR" id="PIRSR006769-2"/>
    </source>
</evidence>
<comment type="similarity">
    <text evidence="5 12">In the C-terminal section; belongs to the HTP reductase family.</text>
</comment>
<evidence type="ECO:0000313" key="18">
    <source>
        <dbReference type="Proteomes" id="UP000636264"/>
    </source>
</evidence>
<feature type="binding site" evidence="14">
    <location>
        <position position="223"/>
    </location>
    <ligand>
        <name>substrate</name>
    </ligand>
</feature>
<feature type="binding site" evidence="15">
    <location>
        <position position="66"/>
    </location>
    <ligand>
        <name>Zn(2+)</name>
        <dbReference type="ChEBI" id="CHEBI:29105"/>
        <note>catalytic</note>
    </ligand>
</feature>
<feature type="binding site" evidence="15">
    <location>
        <position position="100"/>
    </location>
    <ligand>
        <name>Zn(2+)</name>
        <dbReference type="ChEBI" id="CHEBI:29105"/>
        <note>catalytic</note>
    </ligand>
</feature>
<evidence type="ECO:0000256" key="8">
    <source>
        <dbReference type="ARBA" id="ARBA00022833"/>
    </source>
</evidence>
<dbReference type="PIRSF" id="PIRSF006769">
    <property type="entry name" value="RibD"/>
    <property type="match status" value="1"/>
</dbReference>
<evidence type="ECO:0000256" key="7">
    <source>
        <dbReference type="ARBA" id="ARBA00022723"/>
    </source>
</evidence>
<feature type="binding site" evidence="14">
    <location>
        <position position="170"/>
    </location>
    <ligand>
        <name>NADP(+)</name>
        <dbReference type="ChEBI" id="CHEBI:58349"/>
    </ligand>
</feature>
<evidence type="ECO:0000256" key="11">
    <source>
        <dbReference type="ARBA" id="ARBA00023268"/>
    </source>
</evidence>
<evidence type="ECO:0000256" key="4">
    <source>
        <dbReference type="ARBA" id="ARBA00005259"/>
    </source>
</evidence>
<evidence type="ECO:0000256" key="12">
    <source>
        <dbReference type="PIRNR" id="PIRNR006769"/>
    </source>
</evidence>
<dbReference type="PANTHER" id="PTHR38011:SF7">
    <property type="entry name" value="2,5-DIAMINO-6-RIBOSYLAMINO-4(3H)-PYRIMIDINONE 5'-PHOSPHATE REDUCTASE"/>
    <property type="match status" value="1"/>
</dbReference>
<dbReference type="SUPFAM" id="SSF53597">
    <property type="entry name" value="Dihydrofolate reductase-like"/>
    <property type="match status" value="1"/>
</dbReference>
<name>A0A916W9W0_9HYPH</name>
<comment type="function">
    <text evidence="1 12">Converts 2,5-diamino-6-(ribosylamino)-4(3h)-pyrimidinone 5'-phosphate into 5-amino-6-(ribosylamino)-2,4(1h,3h)-pyrimidinedione 5'-phosphate.</text>
</comment>
<dbReference type="PANTHER" id="PTHR38011">
    <property type="entry name" value="DIHYDROFOLATE REDUCTASE FAMILY PROTEIN (AFU_ORTHOLOGUE AFUA_8G06820)"/>
    <property type="match status" value="1"/>
</dbReference>
<comment type="cofactor">
    <cofactor evidence="12 15">
        <name>Zn(2+)</name>
        <dbReference type="ChEBI" id="CHEBI:29105"/>
    </cofactor>
    <text evidence="12 15">Binds 1 zinc ion.</text>
</comment>
<dbReference type="EMBL" id="BMIF01000018">
    <property type="protein sequence ID" value="GGA80915.1"/>
    <property type="molecule type" value="Genomic_DNA"/>
</dbReference>
<feature type="binding site" evidence="14">
    <location>
        <position position="311"/>
    </location>
    <ligand>
        <name>substrate</name>
    </ligand>
</feature>
<dbReference type="PROSITE" id="PS00903">
    <property type="entry name" value="CYT_DCMP_DEAMINASES_1"/>
    <property type="match status" value="1"/>
</dbReference>
<dbReference type="PROSITE" id="PS51747">
    <property type="entry name" value="CYT_DCMP_DEAMINASES_2"/>
    <property type="match status" value="1"/>
</dbReference>
<feature type="binding site" evidence="15">
    <location>
        <position position="91"/>
    </location>
    <ligand>
        <name>Zn(2+)</name>
        <dbReference type="ChEBI" id="CHEBI:29105"/>
        <note>catalytic</note>
    </ligand>
</feature>
<keyword evidence="9 12" id="KW-0521">NADP</keyword>
<dbReference type="Gene3D" id="3.40.140.10">
    <property type="entry name" value="Cytidine Deaminase, domain 2"/>
    <property type="match status" value="1"/>
</dbReference>
<dbReference type="InterPro" id="IPR002125">
    <property type="entry name" value="CMP_dCMP_dom"/>
</dbReference>
<dbReference type="GO" id="GO:0008703">
    <property type="term" value="F:5-amino-6-(5-phosphoribosylamino)uracil reductase activity"/>
    <property type="evidence" value="ECO:0007669"/>
    <property type="project" value="UniProtKB-EC"/>
</dbReference>
<evidence type="ECO:0000256" key="2">
    <source>
        <dbReference type="ARBA" id="ARBA00004882"/>
    </source>
</evidence>
<feature type="domain" description="CMP/dCMP-type deaminase" evidence="16">
    <location>
        <begin position="13"/>
        <end position="139"/>
    </location>
</feature>
<dbReference type="Gene3D" id="3.40.430.10">
    <property type="entry name" value="Dihydrofolate Reductase, subunit A"/>
    <property type="match status" value="1"/>
</dbReference>
<feature type="active site" description="Proton donor" evidence="13">
    <location>
        <position position="68"/>
    </location>
</feature>
<evidence type="ECO:0000256" key="13">
    <source>
        <dbReference type="PIRSR" id="PIRSR006769-1"/>
    </source>
</evidence>
<evidence type="ECO:0000256" key="15">
    <source>
        <dbReference type="PIRSR" id="PIRSR006769-3"/>
    </source>
</evidence>
<reference evidence="17" key="2">
    <citation type="submission" date="2020-09" db="EMBL/GenBank/DDBJ databases">
        <authorList>
            <person name="Sun Q."/>
            <person name="Zhou Y."/>
        </authorList>
    </citation>
    <scope>NUCLEOTIDE SEQUENCE</scope>
    <source>
        <strain evidence="17">CGMCC 1.15320</strain>
    </source>
</reference>
<dbReference type="GO" id="GO:0009231">
    <property type="term" value="P:riboflavin biosynthetic process"/>
    <property type="evidence" value="ECO:0007669"/>
    <property type="project" value="UniProtKB-KW"/>
</dbReference>
<comment type="pathway">
    <text evidence="3 12">Cofactor biosynthesis; riboflavin biosynthesis; 5-amino-6-(D-ribitylamino)uracil from GTP: step 3/4.</text>
</comment>
<evidence type="ECO:0000256" key="9">
    <source>
        <dbReference type="ARBA" id="ARBA00022857"/>
    </source>
</evidence>
<evidence type="ECO:0000256" key="6">
    <source>
        <dbReference type="ARBA" id="ARBA00022619"/>
    </source>
</evidence>
<protein>
    <recommendedName>
        <fullName evidence="12">Riboflavin biosynthesis protein RibD</fullName>
    </recommendedName>
    <domain>
        <recommendedName>
            <fullName evidence="12">Diaminohydroxyphosphoribosylaminopyrimidine deaminase</fullName>
            <shortName evidence="12">DRAP deaminase</shortName>
            <ecNumber evidence="12">3.5.4.26</ecNumber>
        </recommendedName>
        <alternativeName>
            <fullName evidence="12">Riboflavin-specific deaminase</fullName>
        </alternativeName>
    </domain>
    <domain>
        <recommendedName>
            <fullName evidence="12">5-amino-6-(5-phosphoribosylamino)uracil reductase</fullName>
            <ecNumber evidence="12">1.1.1.193</ecNumber>
        </recommendedName>
        <alternativeName>
            <fullName evidence="12">HTP reductase</fullName>
        </alternativeName>
    </domain>
</protein>
<keyword evidence="12" id="KW-0378">Hydrolase</keyword>
<evidence type="ECO:0000256" key="5">
    <source>
        <dbReference type="ARBA" id="ARBA00007417"/>
    </source>
</evidence>
<comment type="catalytic activity">
    <reaction evidence="12">
        <text>2,5-diamino-6-hydroxy-4-(5-phosphoribosylamino)-pyrimidine + H2O + H(+) = 5-amino-6-(5-phospho-D-ribosylamino)uracil + NH4(+)</text>
        <dbReference type="Rhea" id="RHEA:21868"/>
        <dbReference type="ChEBI" id="CHEBI:15377"/>
        <dbReference type="ChEBI" id="CHEBI:15378"/>
        <dbReference type="ChEBI" id="CHEBI:28938"/>
        <dbReference type="ChEBI" id="CHEBI:58453"/>
        <dbReference type="ChEBI" id="CHEBI:58614"/>
        <dbReference type="EC" id="3.5.4.26"/>
    </reaction>
</comment>
<dbReference type="AlphaFoldDB" id="A0A916W9W0"/>
<accession>A0A916W9W0</accession>
<comment type="pathway">
    <text evidence="2 12">Cofactor biosynthesis; riboflavin biosynthesis; 5-amino-6-(D-ribitylamino)uracil from GTP: step 2/4.</text>
</comment>
<feature type="binding site" evidence="14">
    <location>
        <position position="220"/>
    </location>
    <ligand>
        <name>substrate</name>
    </ligand>
</feature>
<dbReference type="InterPro" id="IPR004794">
    <property type="entry name" value="Eubact_RibD"/>
</dbReference>
<dbReference type="Pfam" id="PF01872">
    <property type="entry name" value="RibD_C"/>
    <property type="match status" value="1"/>
</dbReference>
<dbReference type="Proteomes" id="UP000636264">
    <property type="component" value="Unassembled WGS sequence"/>
</dbReference>
<dbReference type="RefSeq" id="WP_188722791.1">
    <property type="nucleotide sequence ID" value="NZ_BMIF01000018.1"/>
</dbReference>
<gene>
    <name evidence="17" type="ORF">GCM10011385_38950</name>
</gene>
<keyword evidence="8 12" id="KW-0862">Zinc</keyword>
<dbReference type="InterPro" id="IPR050765">
    <property type="entry name" value="Riboflavin_Biosynth_HTPR"/>
</dbReference>
<evidence type="ECO:0000259" key="16">
    <source>
        <dbReference type="PROSITE" id="PS51747"/>
    </source>
</evidence>
<sequence length="376" mass="40108">MPLQDVSTETQEERDRRFMAAAIRYSRRHLGLTGTNPAVGTLIVRDDGNGPVIVGRGVTAIGGRPHAETQALEEAGEKARGATAYVTLEPCAHHGRTPPCAEALIRAGIARVVGAAGDPDDRVAGRGYAMLREAGIEVVSGVLAEEAADLMSGYLIRSANKRAQVILKLALSSDGMIGRQGRGQVQISGEISSRQVHMMRAEADAILIGVGTALNDDPALTCRLPGLESRSPARIVLDRHLRLPLNSTLVSSARKVPLYLTAASDCPLDRKAAYVEAGVQFLAIETADGEVALPELVEDLAAKGFTSVLVEGGAHTAAAFLEEDLVDRICLFVAPKTLGEDAVAAPVTPDNLPDGFRLVRRERFGEDDYFEFVKER</sequence>
<keyword evidence="10 12" id="KW-0560">Oxidoreductase</keyword>
<dbReference type="InterPro" id="IPR002734">
    <property type="entry name" value="RibDG_C"/>
</dbReference>
<proteinExistence type="inferred from homology"/>
<evidence type="ECO:0000256" key="1">
    <source>
        <dbReference type="ARBA" id="ARBA00002151"/>
    </source>
</evidence>